<dbReference type="EMBL" id="SNXE01000004">
    <property type="protein sequence ID" value="TDP09643.1"/>
    <property type="molecule type" value="Genomic_DNA"/>
</dbReference>
<proteinExistence type="predicted"/>
<dbReference type="Proteomes" id="UP000295357">
    <property type="component" value="Unassembled WGS sequence"/>
</dbReference>
<sequence length="479" mass="52289">MKTSSMMVFGRRAATHLRGMSVLAAALLLAGCASLGPDAGLDPVRQVVGERLGTQQAQSLQARPAAQRAPELEALLAAPITVDSAVQIALLNHPGLQADLHGLGVSEAELVQASRLPNPGFSWGRSRQGHEREIERGLGLELGHLLALPLIRQAQSQRLAAAQLETAQRVLSHVAETRKAFYTAVAAQQTLAYQRDVQTAAEAGAELARRMAQTGNWSALQQAREHAFYAEAALGTARAERALMSARERLSRLLGLWGAQTEYRLSERLPDLPANAQPRPALEQEALGQRLDLRASLAQTEALARQLGLQRATRWVNVLELDLLHANSNEAPRKTGFEFSLQLPLFDWGDARVARAERQYMQNLHRSAQIAVEARSELREAYQNYRAAHDVARHYRDELVPLARRVSEQNLLRYNGMFIGVFELLADTRAQIGTVNASIEALRDFWLAQADYELAQVAKPALGGPSSPKAAAAAAGADH</sequence>
<dbReference type="PANTHER" id="PTHR30203:SF24">
    <property type="entry name" value="BLR4935 PROTEIN"/>
    <property type="match status" value="1"/>
</dbReference>
<dbReference type="PANTHER" id="PTHR30203">
    <property type="entry name" value="OUTER MEMBRANE CATION EFFLUX PROTEIN"/>
    <property type="match status" value="1"/>
</dbReference>
<reference evidence="2 3" key="1">
    <citation type="submission" date="2019-03" db="EMBL/GenBank/DDBJ databases">
        <title>Genomic Encyclopedia of Type Strains, Phase IV (KMG-IV): sequencing the most valuable type-strain genomes for metagenomic binning, comparative biology and taxonomic classification.</title>
        <authorList>
            <person name="Goeker M."/>
        </authorList>
    </citation>
    <scope>NUCLEOTIDE SEQUENCE [LARGE SCALE GENOMIC DNA]</scope>
    <source>
        <strain evidence="2 3">DSM 25082</strain>
    </source>
</reference>
<gene>
    <name evidence="2" type="ORF">DFR39_104204</name>
</gene>
<organism evidence="2 3">
    <name type="scientific">Roseateles asaccharophilus</name>
    <dbReference type="NCBI Taxonomy" id="582607"/>
    <lineage>
        <taxon>Bacteria</taxon>
        <taxon>Pseudomonadati</taxon>
        <taxon>Pseudomonadota</taxon>
        <taxon>Betaproteobacteria</taxon>
        <taxon>Burkholderiales</taxon>
        <taxon>Sphaerotilaceae</taxon>
        <taxon>Roseateles</taxon>
    </lineage>
</organism>
<feature type="signal peptide" evidence="1">
    <location>
        <begin position="1"/>
        <end position="35"/>
    </location>
</feature>
<keyword evidence="1" id="KW-0732">Signal</keyword>
<dbReference type="AlphaFoldDB" id="A0A4R6N3A5"/>
<evidence type="ECO:0000256" key="1">
    <source>
        <dbReference type="SAM" id="SignalP"/>
    </source>
</evidence>
<protein>
    <submittedName>
        <fullName evidence="2">Outer membrane protein TolC</fullName>
    </submittedName>
</protein>
<dbReference type="InterPro" id="IPR010131">
    <property type="entry name" value="MdtP/NodT-like"/>
</dbReference>
<dbReference type="RefSeq" id="WP_246030794.1">
    <property type="nucleotide sequence ID" value="NZ_JAUFPJ010000004.1"/>
</dbReference>
<evidence type="ECO:0000313" key="3">
    <source>
        <dbReference type="Proteomes" id="UP000295357"/>
    </source>
</evidence>
<evidence type="ECO:0000313" key="2">
    <source>
        <dbReference type="EMBL" id="TDP09643.1"/>
    </source>
</evidence>
<dbReference type="Gene3D" id="1.20.1600.10">
    <property type="entry name" value="Outer membrane efflux proteins (OEP)"/>
    <property type="match status" value="1"/>
</dbReference>
<feature type="chain" id="PRO_5020811850" evidence="1">
    <location>
        <begin position="36"/>
        <end position="479"/>
    </location>
</feature>
<dbReference type="GO" id="GO:0015562">
    <property type="term" value="F:efflux transmembrane transporter activity"/>
    <property type="evidence" value="ECO:0007669"/>
    <property type="project" value="InterPro"/>
</dbReference>
<keyword evidence="3" id="KW-1185">Reference proteome</keyword>
<dbReference type="PROSITE" id="PS51257">
    <property type="entry name" value="PROKAR_LIPOPROTEIN"/>
    <property type="match status" value="1"/>
</dbReference>
<name>A0A4R6N3A5_9BURK</name>
<comment type="caution">
    <text evidence="2">The sequence shown here is derived from an EMBL/GenBank/DDBJ whole genome shotgun (WGS) entry which is preliminary data.</text>
</comment>
<dbReference type="SUPFAM" id="SSF56954">
    <property type="entry name" value="Outer membrane efflux proteins (OEP)"/>
    <property type="match status" value="1"/>
</dbReference>
<accession>A0A4R6N3A5</accession>